<dbReference type="FunFam" id="3.30.450.20:FF:000060">
    <property type="entry name" value="Sensor protein FixL"/>
    <property type="match status" value="1"/>
</dbReference>
<comment type="caution">
    <text evidence="8">The sequence shown here is derived from an EMBL/GenBank/DDBJ whole genome shotgun (WGS) entry which is preliminary data.</text>
</comment>
<evidence type="ECO:0000256" key="5">
    <source>
        <dbReference type="ARBA" id="ARBA00059827"/>
    </source>
</evidence>
<sequence length="209" mass="24089">NLTLTPDYKKHYYLRPVLELGKLLIMLSRNNQNFLIIAPIKHYDTPIGAVIVEIDLKDMLSRILPSDESEFYETEIQERKDAAERLEFSETRLRSILENMLDGIITINEQGIVNTFNPAAERIFGYNKTEIIGKNIKILMPDPYHREHDTYINKYLKTKTPKIIGSGREVTARRKDGGHFPIDLSVSATLVKGKQMFVGIIRDITDRKI</sequence>
<dbReference type="SUPFAM" id="SSF55785">
    <property type="entry name" value="PYP-like sensor domain (PAS domain)"/>
    <property type="match status" value="1"/>
</dbReference>
<evidence type="ECO:0000256" key="2">
    <source>
        <dbReference type="ARBA" id="ARBA00022741"/>
    </source>
</evidence>
<dbReference type="Proteomes" id="UP000189670">
    <property type="component" value="Unassembled WGS sequence"/>
</dbReference>
<feature type="non-terminal residue" evidence="8">
    <location>
        <position position="209"/>
    </location>
</feature>
<proteinExistence type="predicted"/>
<dbReference type="CDD" id="cd00130">
    <property type="entry name" value="PAS"/>
    <property type="match status" value="1"/>
</dbReference>
<keyword evidence="2" id="KW-0547">Nucleotide-binding</keyword>
<dbReference type="GO" id="GO:0016301">
    <property type="term" value="F:kinase activity"/>
    <property type="evidence" value="ECO:0007669"/>
    <property type="project" value="UniProtKB-KW"/>
</dbReference>
<evidence type="ECO:0000256" key="3">
    <source>
        <dbReference type="ARBA" id="ARBA00022777"/>
    </source>
</evidence>
<dbReference type="Pfam" id="PF00989">
    <property type="entry name" value="PAS"/>
    <property type="match status" value="1"/>
</dbReference>
<dbReference type="GO" id="GO:0006355">
    <property type="term" value="P:regulation of DNA-templated transcription"/>
    <property type="evidence" value="ECO:0007669"/>
    <property type="project" value="InterPro"/>
</dbReference>
<protein>
    <recommendedName>
        <fullName evidence="6">Sensor protein FixL</fullName>
    </recommendedName>
</protein>
<dbReference type="AlphaFoldDB" id="A0A1V1NQP4"/>
<evidence type="ECO:0000313" key="8">
    <source>
        <dbReference type="EMBL" id="ETR64899.1"/>
    </source>
</evidence>
<evidence type="ECO:0000256" key="4">
    <source>
        <dbReference type="ARBA" id="ARBA00022840"/>
    </source>
</evidence>
<dbReference type="InterPro" id="IPR035965">
    <property type="entry name" value="PAS-like_dom_sf"/>
</dbReference>
<dbReference type="GO" id="GO:0005524">
    <property type="term" value="F:ATP binding"/>
    <property type="evidence" value="ECO:0007669"/>
    <property type="project" value="UniProtKB-KW"/>
</dbReference>
<dbReference type="InterPro" id="IPR001610">
    <property type="entry name" value="PAC"/>
</dbReference>
<name>A0A1V1NQP4_9BACT</name>
<feature type="non-terminal residue" evidence="8">
    <location>
        <position position="1"/>
    </location>
</feature>
<dbReference type="InterPro" id="IPR000014">
    <property type="entry name" value="PAS"/>
</dbReference>
<keyword evidence="3" id="KW-0418">Kinase</keyword>
<dbReference type="InterPro" id="IPR052994">
    <property type="entry name" value="Tiny_macrocysts_regulators"/>
</dbReference>
<dbReference type="SMART" id="SM00086">
    <property type="entry name" value="PAC"/>
    <property type="match status" value="1"/>
</dbReference>
<dbReference type="NCBIfam" id="TIGR00229">
    <property type="entry name" value="sensory_box"/>
    <property type="match status" value="1"/>
</dbReference>
<feature type="domain" description="PAS" evidence="7">
    <location>
        <begin position="89"/>
        <end position="159"/>
    </location>
</feature>
<dbReference type="InterPro" id="IPR013767">
    <property type="entry name" value="PAS_fold"/>
</dbReference>
<evidence type="ECO:0000259" key="7">
    <source>
        <dbReference type="PROSITE" id="PS50112"/>
    </source>
</evidence>
<evidence type="ECO:0000256" key="1">
    <source>
        <dbReference type="ARBA" id="ARBA00022679"/>
    </source>
</evidence>
<evidence type="ECO:0000313" key="9">
    <source>
        <dbReference type="Proteomes" id="UP000189670"/>
    </source>
</evidence>
<dbReference type="PROSITE" id="PS50112">
    <property type="entry name" value="PAS"/>
    <property type="match status" value="1"/>
</dbReference>
<evidence type="ECO:0000256" key="6">
    <source>
        <dbReference type="ARBA" id="ARBA00070616"/>
    </source>
</evidence>
<dbReference type="PANTHER" id="PTHR31600">
    <property type="entry name" value="TINY MACROCYSTS PROTEIN B-RELATED"/>
    <property type="match status" value="1"/>
</dbReference>
<reference evidence="9" key="1">
    <citation type="submission" date="2012-11" db="EMBL/GenBank/DDBJ databases">
        <authorList>
            <person name="Lucero-Rivera Y.E."/>
            <person name="Tovar-Ramirez D."/>
        </authorList>
    </citation>
    <scope>NUCLEOTIDE SEQUENCE [LARGE SCALE GENOMIC DNA]</scope>
    <source>
        <strain evidence="9">Araruama</strain>
    </source>
</reference>
<keyword evidence="1" id="KW-0808">Transferase</keyword>
<dbReference type="PANTHER" id="PTHR31600:SF2">
    <property type="entry name" value="GAMETE ENRICHED GENE 10 PROTEIN-RELATED"/>
    <property type="match status" value="1"/>
</dbReference>
<comment type="function">
    <text evidence="5">Putative oxygen sensor; modulates the activity of FixJ, a transcriptional activator of nitrogen fixation fixK gene. FixL probably acts as a kinase that phosphorylates FixJ.</text>
</comment>
<accession>A0A1V1NQP4</accession>
<gene>
    <name evidence="8" type="ORF">OMM_15155</name>
</gene>
<keyword evidence="4" id="KW-0067">ATP-binding</keyword>
<dbReference type="EMBL" id="ATBP01003475">
    <property type="protein sequence ID" value="ETR64899.1"/>
    <property type="molecule type" value="Genomic_DNA"/>
</dbReference>
<dbReference type="SMART" id="SM00091">
    <property type="entry name" value="PAS"/>
    <property type="match status" value="1"/>
</dbReference>
<dbReference type="Gene3D" id="3.30.450.20">
    <property type="entry name" value="PAS domain"/>
    <property type="match status" value="1"/>
</dbReference>
<organism evidence="8 9">
    <name type="scientific">Candidatus Magnetoglobus multicellularis str. Araruama</name>
    <dbReference type="NCBI Taxonomy" id="890399"/>
    <lineage>
        <taxon>Bacteria</taxon>
        <taxon>Pseudomonadati</taxon>
        <taxon>Thermodesulfobacteriota</taxon>
        <taxon>Desulfobacteria</taxon>
        <taxon>Desulfobacterales</taxon>
        <taxon>Desulfobacteraceae</taxon>
        <taxon>Candidatus Magnetoglobus</taxon>
    </lineage>
</organism>